<dbReference type="GeneID" id="116304769"/>
<dbReference type="OrthoDB" id="5967148at2759"/>
<organism evidence="1 2">
    <name type="scientific">Actinia tenebrosa</name>
    <name type="common">Australian red waratah sea anemone</name>
    <dbReference type="NCBI Taxonomy" id="6105"/>
    <lineage>
        <taxon>Eukaryota</taxon>
        <taxon>Metazoa</taxon>
        <taxon>Cnidaria</taxon>
        <taxon>Anthozoa</taxon>
        <taxon>Hexacorallia</taxon>
        <taxon>Actiniaria</taxon>
        <taxon>Actiniidae</taxon>
        <taxon>Actinia</taxon>
    </lineage>
</organism>
<dbReference type="InParanoid" id="A0A6P8ITQ6"/>
<dbReference type="RefSeq" id="XP_031570409.1">
    <property type="nucleotide sequence ID" value="XM_031714549.1"/>
</dbReference>
<dbReference type="AlphaFoldDB" id="A0A6P8ITQ6"/>
<name>A0A6P8ITQ6_ACTTE</name>
<keyword evidence="1" id="KW-1185">Reference proteome</keyword>
<reference evidence="2" key="1">
    <citation type="submission" date="2025-08" db="UniProtKB">
        <authorList>
            <consortium name="RefSeq"/>
        </authorList>
    </citation>
    <scope>IDENTIFICATION</scope>
    <source>
        <tissue evidence="2">Tentacle</tissue>
    </source>
</reference>
<dbReference type="PANTHER" id="PTHR34615:SF1">
    <property type="entry name" value="PX DOMAIN-CONTAINING PROTEIN"/>
    <property type="match status" value="1"/>
</dbReference>
<proteinExistence type="predicted"/>
<dbReference type="KEGG" id="aten:116304769"/>
<dbReference type="PANTHER" id="PTHR34615">
    <property type="entry name" value="PX DOMAIN-CONTAINING PROTEIN"/>
    <property type="match status" value="1"/>
</dbReference>
<evidence type="ECO:0000313" key="1">
    <source>
        <dbReference type="Proteomes" id="UP000515163"/>
    </source>
</evidence>
<accession>A0A6P8ITQ6</accession>
<evidence type="ECO:0000313" key="2">
    <source>
        <dbReference type="RefSeq" id="XP_031570409.1"/>
    </source>
</evidence>
<dbReference type="Proteomes" id="UP000515163">
    <property type="component" value="Unplaced"/>
</dbReference>
<protein>
    <submittedName>
        <fullName evidence="2">Uncharacterized protein LOC116304769</fullName>
    </submittedName>
</protein>
<sequence length="195" mass="22404">MLLLSLQNGWISEEEFLILYEANTSKNLPFPHGNYSRFELENIDEAECLREFRVRKSDVPCLKVALGLPDAFSCEQRSLAEGTEGLCIVLKRLAYPCRYSDMIHRFGRPVPEISMICNHVIDWIYDHHSHKITEWNFNILNPALLETYAAAVTQKGAALNNCFGFVDGTVNVSECFRNVSEMFQNVCECFRRQKA</sequence>
<gene>
    <name evidence="2" type="primary">LOC116304769</name>
</gene>